<proteinExistence type="predicted"/>
<dbReference type="EMBL" id="OKRB01000086">
    <property type="protein sequence ID" value="SPE20907.1"/>
    <property type="molecule type" value="Genomic_DNA"/>
</dbReference>
<accession>A0A2N9LC91</accession>
<reference evidence="2" key="1">
    <citation type="submission" date="2018-02" db="EMBL/GenBank/DDBJ databases">
        <authorList>
            <person name="Hausmann B."/>
        </authorList>
    </citation>
    <scope>NUCLEOTIDE SEQUENCE [LARGE SCALE GENOMIC DNA]</scope>
    <source>
        <strain evidence="2">Peat soil MAG SbA5</strain>
    </source>
</reference>
<dbReference type="Proteomes" id="UP000239735">
    <property type="component" value="Unassembled WGS sequence"/>
</dbReference>
<gene>
    <name evidence="1" type="ORF">SBA5_30112</name>
</gene>
<dbReference type="AlphaFoldDB" id="A0A2N9LC91"/>
<evidence type="ECO:0000313" key="1">
    <source>
        <dbReference type="EMBL" id="SPE20907.1"/>
    </source>
</evidence>
<organism evidence="1 2">
    <name type="scientific">Candidatus Sulfuritelmatomonas gaucii</name>
    <dbReference type="NCBI Taxonomy" id="2043161"/>
    <lineage>
        <taxon>Bacteria</taxon>
        <taxon>Pseudomonadati</taxon>
        <taxon>Acidobacteriota</taxon>
        <taxon>Terriglobia</taxon>
        <taxon>Terriglobales</taxon>
        <taxon>Acidobacteriaceae</taxon>
        <taxon>Candidatus Sulfuritelmatomonas</taxon>
    </lineage>
</organism>
<sequence>MPILRVRVFYHDKCFDGACSASLFTRFHRECIAPEASYDNHGLVHRAGALFDEAQFTGDENAIVDFKYSASPRITWWFDHHQSAFLTPQDHENFLACQRDPKCAARKFFDPTYTSCTSFLAHIASTRYGFDTAPVAELIHWADIVDGAQYESPEAAVEMAAPAMKLTLIIEATQDPAFIPRLIPLLTEMPLAEILNQPFVAPLLPPLLERHGQAIELIRSRAQERDGTIFFDITDHPLEGFNKFIPYYLYPNATYSIGLSKSSFRTKVAVGSNPWTKADPVKMVNLAQVCERYGGGGHARVGAISFPPDKEADARAAAREIVAELRKTGIEGTREHGNEKAGT</sequence>
<name>A0A2N9LC91_9BACT</name>
<dbReference type="SUPFAM" id="SSF64182">
    <property type="entry name" value="DHH phosphoesterases"/>
    <property type="match status" value="1"/>
</dbReference>
<evidence type="ECO:0000313" key="2">
    <source>
        <dbReference type="Proteomes" id="UP000239735"/>
    </source>
</evidence>
<protein>
    <recommendedName>
        <fullName evidence="3">Phosphoesterase</fullName>
    </recommendedName>
</protein>
<dbReference type="InterPro" id="IPR038763">
    <property type="entry name" value="DHH_sf"/>
</dbReference>
<evidence type="ECO:0008006" key="3">
    <source>
        <dbReference type="Google" id="ProtNLM"/>
    </source>
</evidence>